<feature type="compositionally biased region" description="Pro residues" evidence="3">
    <location>
        <begin position="960"/>
        <end position="975"/>
    </location>
</feature>
<dbReference type="SUPFAM" id="SSF56214">
    <property type="entry name" value="4'-phosphopantetheinyl transferase"/>
    <property type="match status" value="1"/>
</dbReference>
<feature type="domain" description="PKS/mFAS DH" evidence="5">
    <location>
        <begin position="1066"/>
        <end position="1366"/>
    </location>
</feature>
<dbReference type="Gene3D" id="3.10.129.110">
    <property type="entry name" value="Polyketide synthase dehydratase"/>
    <property type="match status" value="1"/>
</dbReference>
<dbReference type="GO" id="GO:0000287">
    <property type="term" value="F:magnesium ion binding"/>
    <property type="evidence" value="ECO:0007669"/>
    <property type="project" value="InterPro"/>
</dbReference>
<keyword evidence="7" id="KW-1185">Reference proteome</keyword>
<dbReference type="eggNOG" id="COG3321">
    <property type="taxonomic scope" value="Bacteria"/>
</dbReference>
<dbReference type="GO" id="GO:0016746">
    <property type="term" value="F:acyltransferase activity"/>
    <property type="evidence" value="ECO:0007669"/>
    <property type="project" value="InterPro"/>
</dbReference>
<dbReference type="InterPro" id="IPR052568">
    <property type="entry name" value="PKS-FAS_Synthase"/>
</dbReference>
<dbReference type="EMBL" id="CP000830">
    <property type="protein sequence ID" value="ABV93702.1"/>
    <property type="molecule type" value="Genomic_DNA"/>
</dbReference>
<dbReference type="InterPro" id="IPR042104">
    <property type="entry name" value="PKS_dehydratase_sf"/>
</dbReference>
<gene>
    <name evidence="6" type="ordered locus">Dshi_1962</name>
</gene>
<feature type="compositionally biased region" description="Low complexity" evidence="3">
    <location>
        <begin position="976"/>
        <end position="987"/>
    </location>
</feature>
<name>A8LP20_DINSH</name>
<dbReference type="InterPro" id="IPR032821">
    <property type="entry name" value="PKS_assoc"/>
</dbReference>
<dbReference type="Pfam" id="PF16197">
    <property type="entry name" value="KAsynt_C_assoc"/>
    <property type="match status" value="1"/>
</dbReference>
<feature type="domain" description="Ketosynthase family 3 (KS3)" evidence="4">
    <location>
        <begin position="13"/>
        <end position="471"/>
    </location>
</feature>
<proteinExistence type="predicted"/>
<sequence>MTADGAHTRHADNEPIAIVGIASIYPEAPDTATYWRNITDKVDAVADAPADWCADLFFDPESADNDRIYTKRGGFLRDLAVFDPLRHGVMPTSIDGGEPDQFLALQVAADAVEDAGFAARPVPGERVAVILGRGTYINRGFTSVVQHGIMVDRFLSILKKLHPDTDAEELAEVKAQLKASLPPFNAEMAPALVPNLVTGRISNRLDFKGANYIVDAACASSLIAMDRGVADLRAGRCDMAVVGGVHASTPAPIYQIFCQLEALSRKGSIKPFSANADGTLLGEGVGLMCIKRLSDAEAAGDRIYALVRGVGVASDGKGLGILAPRIEGETLALQRAYEDAGVDPATVGLIEAHGTATALGDATEVEALVGLMGTRDSDAPSCALGSVKSMIGHCLPASGSAGIIKTALALYHKTLPPTLLDEANPELGIEGSPLYLNTETRPWIHGLDTPRRAGVNAFGFGGINAHTVLEEYRGGAEPAPNLTRSSELLVAGAPDASGLSARLEALKTALSGDMPPAEVARVENAAPCPGPWRAAIVARDAGDAMAKIDKILGRIASGKDRLRDRKGAYLNAAPLAATGKVAFMFPGEGSQHLGMLREIMLHYPRMRQWFDLVDGAFAGHGRNLLPSQVIFPPPGTAEEGGALWRMDIGPEAIFAANQSVAALYESIGLRPDMLVGHSTGEYSALFAAGVTRREDPAVLQAEMRALNAEYEAMAAEGLIAEGALVALGAVDGAALEDKLAGRDDVYLAMDNCPNQKVVAAFSDAGRDYALSLAPALGGFDELLPFSRAYHSPAFAPFSARLEGFLAGMQVAAPERPVYSCLSTAPFPDSPDAIRKLTADQWSGRVRFVETVERMYADGARVFVECGPRNNLSAFVNDILRGRDHVAVAVDTPSLQGLDQLHHMAAQLVVEGVTLDLGALAAPVRAVAKPAGPSRPQVLKMGVQPMDIASVPKRAQSAPSKAPPAPKPAPAAPPPAASQTRPTANSPAAPTPPKMPVTVAAAPRPQPAPAAPPAEAEAVVDAYFDTLEGFLASETEIMAAYLGTVPGQADAAPTPMPTPQTQAPRRFPMLGAVTPAPDGRSLTARIEIDPARAPYLRDHSFGHGISQRDPELTGLPVVPLTFSMEALAEAAAALRPDLVVTGMREVRASRWFALDRPPLVVEAAAELREEGPVTVVRVRIRAADGPALRPTLIEADVTLAQARPEAPLAQPQSYGALRDAPWSLADVYGKIMFHGPKLQAVEAMDVVGAGGVEGTLIGLPHDALYAGVADPGFETDAITLDAVGQLVGVWSAEMLPEAFHIFPFRVEALEIFRDRLAPGERARCRATIDLVGADEMRADIDVVSADGRLQCRIAGWWDKRFNLPERFFRARLDPPRNPLSAPIVLPGGAPLPEGCALQLCDEIGDDLLDGSGGIWAKVLAGLVLSRAERAEFAAMDGATDKRRWEWLRGRAAAKDAARAVLGRALAPADIPLVVPGEDAGPVIDPTLPPAWGPAPLISIAHKGARALGLAADPRRYAGVGVDLEEIAPRTPAFLQTAFTPAERASIMALPEGQPRDTAATRYWCAKEAVGKSFGLGLAQALDRFEVQGDGTDAPPVIVRDLSTHTDIAVTAMAELAPGLIAAVVLRPQDAGN</sequence>
<dbReference type="Pfam" id="PF01648">
    <property type="entry name" value="ACPS"/>
    <property type="match status" value="1"/>
</dbReference>
<dbReference type="Pfam" id="PF00698">
    <property type="entry name" value="Acyl_transf_1"/>
    <property type="match status" value="1"/>
</dbReference>
<feature type="active site" description="Proton donor; for dehydratase activity" evidence="2">
    <location>
        <position position="1280"/>
    </location>
</feature>
<dbReference type="HOGENOM" id="CLU_000022_31_5_5"/>
<dbReference type="InterPro" id="IPR008278">
    <property type="entry name" value="4-PPantetheinyl_Trfase_dom"/>
</dbReference>
<evidence type="ECO:0000256" key="2">
    <source>
        <dbReference type="PROSITE-ProRule" id="PRU01363"/>
    </source>
</evidence>
<dbReference type="InterPro" id="IPR049900">
    <property type="entry name" value="PKS_mFAS_DH"/>
</dbReference>
<dbReference type="Gene3D" id="3.90.470.20">
    <property type="entry name" value="4'-phosphopantetheinyl transferase domain"/>
    <property type="match status" value="1"/>
</dbReference>
<dbReference type="PROSITE" id="PS52004">
    <property type="entry name" value="KS3_2"/>
    <property type="match status" value="1"/>
</dbReference>
<protein>
    <submittedName>
        <fullName evidence="6">Putative modular PKS system</fullName>
    </submittedName>
</protein>
<dbReference type="Gene3D" id="3.40.366.10">
    <property type="entry name" value="Malonyl-Coenzyme A Acyl Carrier Protein, domain 2"/>
    <property type="match status" value="1"/>
</dbReference>
<feature type="region of interest" description="N-terminal hotdog fold" evidence="2">
    <location>
        <begin position="1066"/>
        <end position="1203"/>
    </location>
</feature>
<dbReference type="SUPFAM" id="SSF52151">
    <property type="entry name" value="FabD/lysophospholipase-like"/>
    <property type="match status" value="1"/>
</dbReference>
<evidence type="ECO:0000259" key="4">
    <source>
        <dbReference type="PROSITE" id="PS52004"/>
    </source>
</evidence>
<dbReference type="InterPro" id="IPR001227">
    <property type="entry name" value="Ac_transferase_dom_sf"/>
</dbReference>
<dbReference type="PROSITE" id="PS52019">
    <property type="entry name" value="PKS_MFAS_DH"/>
    <property type="match status" value="1"/>
</dbReference>
<dbReference type="InterPro" id="IPR016039">
    <property type="entry name" value="Thiolase-like"/>
</dbReference>
<dbReference type="OrthoDB" id="9778690at2"/>
<dbReference type="InterPro" id="IPR049551">
    <property type="entry name" value="PKS_DH_C"/>
</dbReference>
<dbReference type="Gene3D" id="3.30.70.250">
    <property type="entry name" value="Malonyl-CoA ACP transacylase, ACP-binding"/>
    <property type="match status" value="1"/>
</dbReference>
<dbReference type="PANTHER" id="PTHR43074">
    <property type="entry name" value="OMEGA-3 POLYUNSATURATED FATTY ACID SYNTHASE PFAB-RELATED"/>
    <property type="match status" value="1"/>
</dbReference>
<dbReference type="SUPFAM" id="SSF53901">
    <property type="entry name" value="Thiolase-like"/>
    <property type="match status" value="1"/>
</dbReference>
<evidence type="ECO:0000313" key="7">
    <source>
        <dbReference type="Proteomes" id="UP000006833"/>
    </source>
</evidence>
<evidence type="ECO:0000256" key="1">
    <source>
        <dbReference type="ARBA" id="ARBA00022679"/>
    </source>
</evidence>
<dbReference type="Proteomes" id="UP000006833">
    <property type="component" value="Chromosome"/>
</dbReference>
<keyword evidence="1" id="KW-0808">Transferase</keyword>
<dbReference type="eggNOG" id="COG2091">
    <property type="taxonomic scope" value="Bacteria"/>
</dbReference>
<feature type="active site" description="Proton acceptor; for dehydratase activity" evidence="2">
    <location>
        <position position="1098"/>
    </location>
</feature>
<dbReference type="InterPro" id="IPR014030">
    <property type="entry name" value="Ketoacyl_synth_N"/>
</dbReference>
<dbReference type="InterPro" id="IPR016035">
    <property type="entry name" value="Acyl_Trfase/lysoPLipase"/>
</dbReference>
<dbReference type="Pfam" id="PF00109">
    <property type="entry name" value="ketoacyl-synt"/>
    <property type="match status" value="1"/>
</dbReference>
<dbReference type="InterPro" id="IPR020841">
    <property type="entry name" value="PKS_Beta-ketoAc_synthase_dom"/>
</dbReference>
<dbReference type="CDD" id="cd00833">
    <property type="entry name" value="PKS"/>
    <property type="match status" value="1"/>
</dbReference>
<dbReference type="Pfam" id="PF02801">
    <property type="entry name" value="Ketoacyl-synt_C"/>
    <property type="match status" value="1"/>
</dbReference>
<dbReference type="PANTHER" id="PTHR43074:SF1">
    <property type="entry name" value="BETA-KETOACYL SYNTHASE FAMILY PROTEIN-RELATED"/>
    <property type="match status" value="1"/>
</dbReference>
<feature type="region of interest" description="Disordered" evidence="3">
    <location>
        <begin position="951"/>
        <end position="1012"/>
    </location>
</feature>
<evidence type="ECO:0000259" key="5">
    <source>
        <dbReference type="PROSITE" id="PS52019"/>
    </source>
</evidence>
<evidence type="ECO:0000313" key="6">
    <source>
        <dbReference type="EMBL" id="ABV93702.1"/>
    </source>
</evidence>
<dbReference type="KEGG" id="dsh:Dshi_1962"/>
<dbReference type="InterPro" id="IPR037143">
    <property type="entry name" value="4-PPantetheinyl_Trfase_dom_sf"/>
</dbReference>
<dbReference type="RefSeq" id="WP_012178632.1">
    <property type="nucleotide sequence ID" value="NC_009952.1"/>
</dbReference>
<dbReference type="Pfam" id="PF14765">
    <property type="entry name" value="PS-DH"/>
    <property type="match status" value="1"/>
</dbReference>
<evidence type="ECO:0000256" key="3">
    <source>
        <dbReference type="SAM" id="MobiDB-lite"/>
    </source>
</evidence>
<feature type="region of interest" description="C-terminal hotdog fold" evidence="2">
    <location>
        <begin position="1214"/>
        <end position="1366"/>
    </location>
</feature>
<dbReference type="Gene3D" id="3.40.47.10">
    <property type="match status" value="1"/>
</dbReference>
<dbReference type="STRING" id="398580.Dshi_1962"/>
<dbReference type="InterPro" id="IPR014031">
    <property type="entry name" value="Ketoacyl_synth_C"/>
</dbReference>
<dbReference type="SMART" id="SM00827">
    <property type="entry name" value="PKS_AT"/>
    <property type="match status" value="1"/>
</dbReference>
<accession>A8LP20</accession>
<dbReference type="GO" id="GO:0008897">
    <property type="term" value="F:holo-[acyl-carrier-protein] synthase activity"/>
    <property type="evidence" value="ECO:0007669"/>
    <property type="project" value="InterPro"/>
</dbReference>
<dbReference type="InterPro" id="IPR014043">
    <property type="entry name" value="Acyl_transferase_dom"/>
</dbReference>
<reference evidence="7" key="1">
    <citation type="journal article" date="2010" name="ISME J.">
        <title>The complete genome sequence of the algal symbiont Dinoroseobacter shibae: a hitchhiker's guide to life in the sea.</title>
        <authorList>
            <person name="Wagner-Dobler I."/>
            <person name="Ballhausen B."/>
            <person name="Berger M."/>
            <person name="Brinkhoff T."/>
            <person name="Buchholz I."/>
            <person name="Bunk B."/>
            <person name="Cypionka H."/>
            <person name="Daniel R."/>
            <person name="Drepper T."/>
            <person name="Gerdts G."/>
            <person name="Hahnke S."/>
            <person name="Han C."/>
            <person name="Jahn D."/>
            <person name="Kalhoefer D."/>
            <person name="Kiss H."/>
            <person name="Klenk H.P."/>
            <person name="Kyrpides N."/>
            <person name="Liebl W."/>
            <person name="Liesegang H."/>
            <person name="Meincke L."/>
            <person name="Pati A."/>
            <person name="Petersen J."/>
            <person name="Piekarski T."/>
            <person name="Pommerenke C."/>
            <person name="Pradella S."/>
            <person name="Pukall R."/>
            <person name="Rabus R."/>
            <person name="Stackebrandt E."/>
            <person name="Thole S."/>
            <person name="Thompson L."/>
            <person name="Tielen P."/>
            <person name="Tomasch J."/>
            <person name="von Jan M."/>
            <person name="Wanphrut N."/>
            <person name="Wichels A."/>
            <person name="Zech H."/>
            <person name="Simon M."/>
        </authorList>
    </citation>
    <scope>NUCLEOTIDE SEQUENCE [LARGE SCALE GENOMIC DNA]</scope>
    <source>
        <strain evidence="7">DSM 16493 / NCIMB 14021 / DFL 12</strain>
    </source>
</reference>
<dbReference type="SMART" id="SM00825">
    <property type="entry name" value="PKS_KS"/>
    <property type="match status" value="1"/>
</dbReference>
<organism evidence="6 7">
    <name type="scientific">Dinoroseobacter shibae (strain DSM 16493 / NCIMB 14021 / DFL 12)</name>
    <dbReference type="NCBI Taxonomy" id="398580"/>
    <lineage>
        <taxon>Bacteria</taxon>
        <taxon>Pseudomonadati</taxon>
        <taxon>Pseudomonadota</taxon>
        <taxon>Alphaproteobacteria</taxon>
        <taxon>Rhodobacterales</taxon>
        <taxon>Roseobacteraceae</taxon>
        <taxon>Dinoroseobacter</taxon>
    </lineage>
</organism>